<dbReference type="GO" id="GO:0043130">
    <property type="term" value="F:ubiquitin binding"/>
    <property type="evidence" value="ECO:0007669"/>
    <property type="project" value="TreeGrafter"/>
</dbReference>
<dbReference type="SMART" id="SM00213">
    <property type="entry name" value="UBQ"/>
    <property type="match status" value="2"/>
</dbReference>
<reference evidence="2 3" key="1">
    <citation type="journal article" date="2018" name="Nat. Ecol. Evol.">
        <title>Shark genomes provide insights into elasmobranch evolution and the origin of vertebrates.</title>
        <authorList>
            <person name="Hara Y"/>
            <person name="Yamaguchi K"/>
            <person name="Onimaru K"/>
            <person name="Kadota M"/>
            <person name="Koyanagi M"/>
            <person name="Keeley SD"/>
            <person name="Tatsumi K"/>
            <person name="Tanaka K"/>
            <person name="Motone F"/>
            <person name="Kageyama Y"/>
            <person name="Nozu R"/>
            <person name="Adachi N"/>
            <person name="Nishimura O"/>
            <person name="Nakagawa R"/>
            <person name="Tanegashima C"/>
            <person name="Kiyatake I"/>
            <person name="Matsumoto R"/>
            <person name="Murakumo K"/>
            <person name="Nishida K"/>
            <person name="Terakita A"/>
            <person name="Kuratani S"/>
            <person name="Sato K"/>
            <person name="Hyodo S Kuraku.S."/>
        </authorList>
    </citation>
    <scope>NUCLEOTIDE SEQUENCE [LARGE SCALE GENOMIC DNA]</scope>
</reference>
<dbReference type="Proteomes" id="UP000288216">
    <property type="component" value="Unassembled WGS sequence"/>
</dbReference>
<evidence type="ECO:0000313" key="3">
    <source>
        <dbReference type="Proteomes" id="UP000288216"/>
    </source>
</evidence>
<dbReference type="EMBL" id="BFAA01034746">
    <property type="protein sequence ID" value="GCB83349.1"/>
    <property type="molecule type" value="Genomic_DNA"/>
</dbReference>
<accession>A0A401QD87</accession>
<keyword evidence="3" id="KW-1185">Reference proteome</keyword>
<dbReference type="InterPro" id="IPR019956">
    <property type="entry name" value="Ubiquitin_dom"/>
</dbReference>
<gene>
    <name evidence="2" type="ORF">scyTo_0023851</name>
</gene>
<dbReference type="PANTHER" id="PTHR10621:SF0">
    <property type="entry name" value="UV EXCISION REPAIR PROTEIN RAD23"/>
    <property type="match status" value="1"/>
</dbReference>
<dbReference type="AlphaFoldDB" id="A0A401QD87"/>
<dbReference type="PRINTS" id="PR00348">
    <property type="entry name" value="UBIQUITIN"/>
</dbReference>
<evidence type="ECO:0000313" key="2">
    <source>
        <dbReference type="EMBL" id="GCB83349.1"/>
    </source>
</evidence>
<protein>
    <recommendedName>
        <fullName evidence="1">Ubiquitin-like domain-containing protein</fullName>
    </recommendedName>
</protein>
<organism evidence="2 3">
    <name type="scientific">Scyliorhinus torazame</name>
    <name type="common">Cloudy catshark</name>
    <name type="synonym">Catulus torazame</name>
    <dbReference type="NCBI Taxonomy" id="75743"/>
    <lineage>
        <taxon>Eukaryota</taxon>
        <taxon>Metazoa</taxon>
        <taxon>Chordata</taxon>
        <taxon>Craniata</taxon>
        <taxon>Vertebrata</taxon>
        <taxon>Chondrichthyes</taxon>
        <taxon>Elasmobranchii</taxon>
        <taxon>Galeomorphii</taxon>
        <taxon>Galeoidea</taxon>
        <taxon>Carcharhiniformes</taxon>
        <taxon>Scyliorhinidae</taxon>
        <taxon>Scyliorhinus</taxon>
    </lineage>
</organism>
<dbReference type="PROSITE" id="PS50053">
    <property type="entry name" value="UBIQUITIN_2"/>
    <property type="match status" value="2"/>
</dbReference>
<feature type="non-terminal residue" evidence="2">
    <location>
        <position position="1"/>
    </location>
</feature>
<sequence length="157" mass="17979">PMKEFEITVFRLDGTSLNLNVNITSKISMIKDVIQRQWNVPASQQRLTFNETILADNTSLLDSGIFFDANLQLLMIKPMEIFARDTDGRTLKIDVLPTDTVSSLKTKIESLKRISSSQYYLTFESKPIEDGHTLEYYGIKQHSEITIHLRLRGGKKI</sequence>
<name>A0A401QD87_SCYTO</name>
<dbReference type="GO" id="GO:0005654">
    <property type="term" value="C:nucleoplasm"/>
    <property type="evidence" value="ECO:0007669"/>
    <property type="project" value="TreeGrafter"/>
</dbReference>
<dbReference type="Pfam" id="PF00240">
    <property type="entry name" value="ubiquitin"/>
    <property type="match status" value="2"/>
</dbReference>
<dbReference type="GO" id="GO:0070628">
    <property type="term" value="F:proteasome binding"/>
    <property type="evidence" value="ECO:0007669"/>
    <property type="project" value="TreeGrafter"/>
</dbReference>
<dbReference type="GO" id="GO:0005829">
    <property type="term" value="C:cytosol"/>
    <property type="evidence" value="ECO:0007669"/>
    <property type="project" value="TreeGrafter"/>
</dbReference>
<dbReference type="PANTHER" id="PTHR10621">
    <property type="entry name" value="UV EXCISION REPAIR PROTEIN RAD23"/>
    <property type="match status" value="1"/>
</dbReference>
<dbReference type="InterPro" id="IPR029071">
    <property type="entry name" value="Ubiquitin-like_domsf"/>
</dbReference>
<dbReference type="InterPro" id="IPR000626">
    <property type="entry name" value="Ubiquitin-like_dom"/>
</dbReference>
<comment type="caution">
    <text evidence="2">The sequence shown here is derived from an EMBL/GenBank/DDBJ whole genome shotgun (WGS) entry which is preliminary data.</text>
</comment>
<dbReference type="Gene3D" id="3.10.20.90">
    <property type="entry name" value="Phosphatidylinositol 3-kinase Catalytic Subunit, Chain A, domain 1"/>
    <property type="match status" value="2"/>
</dbReference>
<proteinExistence type="predicted"/>
<dbReference type="STRING" id="75743.A0A401QD87"/>
<dbReference type="OrthoDB" id="1885901at2759"/>
<dbReference type="GO" id="GO:0043161">
    <property type="term" value="P:proteasome-mediated ubiquitin-dependent protein catabolic process"/>
    <property type="evidence" value="ECO:0007669"/>
    <property type="project" value="TreeGrafter"/>
</dbReference>
<dbReference type="OMA" id="HPISIFV"/>
<dbReference type="SUPFAM" id="SSF54236">
    <property type="entry name" value="Ubiquitin-like"/>
    <property type="match status" value="2"/>
</dbReference>
<feature type="domain" description="Ubiquitin-like" evidence="1">
    <location>
        <begin position="5"/>
        <end position="65"/>
    </location>
</feature>
<feature type="domain" description="Ubiquitin-like" evidence="1">
    <location>
        <begin position="79"/>
        <end position="154"/>
    </location>
</feature>
<evidence type="ECO:0000259" key="1">
    <source>
        <dbReference type="PROSITE" id="PS50053"/>
    </source>
</evidence>
<dbReference type="GO" id="GO:0031593">
    <property type="term" value="F:polyubiquitin modification-dependent protein binding"/>
    <property type="evidence" value="ECO:0007669"/>
    <property type="project" value="TreeGrafter"/>
</dbReference>